<dbReference type="InterPro" id="IPR006710">
    <property type="entry name" value="Glyco_hydro_43"/>
</dbReference>
<dbReference type="Gene3D" id="2.115.10.20">
    <property type="entry name" value="Glycosyl hydrolase domain, family 43"/>
    <property type="match status" value="1"/>
</dbReference>
<evidence type="ECO:0000256" key="6">
    <source>
        <dbReference type="RuleBase" id="RU361187"/>
    </source>
</evidence>
<feature type="active site" description="Proton donor" evidence="4">
    <location>
        <position position="182"/>
    </location>
</feature>
<evidence type="ECO:0000256" key="1">
    <source>
        <dbReference type="ARBA" id="ARBA00009865"/>
    </source>
</evidence>
<evidence type="ECO:0000259" key="7">
    <source>
        <dbReference type="Pfam" id="PF17851"/>
    </source>
</evidence>
<protein>
    <submittedName>
        <fullName evidence="8">Family 43 glycosylhydrolase</fullName>
    </submittedName>
</protein>
<dbReference type="InterPro" id="IPR023296">
    <property type="entry name" value="Glyco_hydro_beta-prop_sf"/>
</dbReference>
<comment type="similarity">
    <text evidence="1 6">Belongs to the glycosyl hydrolase 43 family.</text>
</comment>
<evidence type="ECO:0000313" key="9">
    <source>
        <dbReference type="Proteomes" id="UP000823823"/>
    </source>
</evidence>
<dbReference type="PANTHER" id="PTHR42812">
    <property type="entry name" value="BETA-XYLOSIDASE"/>
    <property type="match status" value="1"/>
</dbReference>
<accession>A0A9D2RQ55</accession>
<dbReference type="InterPro" id="IPR013320">
    <property type="entry name" value="ConA-like_dom_sf"/>
</dbReference>
<reference evidence="8" key="1">
    <citation type="journal article" date="2021" name="PeerJ">
        <title>Extensive microbial diversity within the chicken gut microbiome revealed by metagenomics and culture.</title>
        <authorList>
            <person name="Gilroy R."/>
            <person name="Ravi A."/>
            <person name="Getino M."/>
            <person name="Pursley I."/>
            <person name="Horton D.L."/>
            <person name="Alikhan N.F."/>
            <person name="Baker D."/>
            <person name="Gharbi K."/>
            <person name="Hall N."/>
            <person name="Watson M."/>
            <person name="Adriaenssens E.M."/>
            <person name="Foster-Nyarko E."/>
            <person name="Jarju S."/>
            <person name="Secka A."/>
            <person name="Antonio M."/>
            <person name="Oren A."/>
            <person name="Chaudhuri R.R."/>
            <person name="La Ragione R."/>
            <person name="Hildebrand F."/>
            <person name="Pallen M.J."/>
        </authorList>
    </citation>
    <scope>NUCLEOTIDE SEQUENCE</scope>
    <source>
        <strain evidence="8">ChiHjej13B12-24818</strain>
    </source>
</reference>
<dbReference type="Gene3D" id="2.60.120.200">
    <property type="match status" value="1"/>
</dbReference>
<reference evidence="8" key="2">
    <citation type="submission" date="2021-04" db="EMBL/GenBank/DDBJ databases">
        <authorList>
            <person name="Gilroy R."/>
        </authorList>
    </citation>
    <scope>NUCLEOTIDE SEQUENCE</scope>
    <source>
        <strain evidence="8">ChiHjej13B12-24818</strain>
    </source>
</reference>
<proteinExistence type="inferred from homology"/>
<keyword evidence="3 6" id="KW-0326">Glycosidase</keyword>
<organism evidence="8 9">
    <name type="scientific">Candidatus Brachybacterium merdavium</name>
    <dbReference type="NCBI Taxonomy" id="2838513"/>
    <lineage>
        <taxon>Bacteria</taxon>
        <taxon>Bacillati</taxon>
        <taxon>Actinomycetota</taxon>
        <taxon>Actinomycetes</taxon>
        <taxon>Micrococcales</taxon>
        <taxon>Dermabacteraceae</taxon>
        <taxon>Brachybacterium</taxon>
    </lineage>
</organism>
<dbReference type="Pfam" id="PF17851">
    <property type="entry name" value="GH43_C2"/>
    <property type="match status" value="1"/>
</dbReference>
<sequence>MSEIHNPILRGFNPDPSIVRVGDDYYVATSTFEYHPAVRLHHSRDLVHWTVLGHALPDLDLRGVPDSGGVWAPSLSYSDGRFWLAYSVVRSVDGDDKDIQNYLVTATTLEGPWSQPVFLGSRGIDFSFFHDTDGTHWIVGVQWDHRPHHPSFSGLVLEQYLPDQRRTSGTAHTIFTADHLVEGPNLYRLGEGYLLMMAEGGTGWNHGISTAFSPNLLGPYEPDPRGSLLTTRDAPGHPLQKAGHGELVQRPDGQWFLAHLASRPTLNLGDRYCTLGRETCLQHIRFIDGWPRLADGGHHPAQTVQVPDGGAPSSPLEDAAHETGRVAAPTTGGIETAWAWHEDFSTSHLDDRRWSTLRTAADPQVVDLVSRPGRLQLRGGPSPASVFEQSMILTRVTEHHTTMRVSMDAEPSTVRESAGLIAWYDRDGWIWLQLTWDKQNGRHLRLVQRAVGSTERSGPIPAPEGPIELRCELKDDQIRFSFRAPEGAWTAVPGSHPAWKLSDDFGPRLRFTGMFLGLRAEDLDSRGWGARFEDVHVSMRR</sequence>
<dbReference type="SUPFAM" id="SSF75005">
    <property type="entry name" value="Arabinanase/levansucrase/invertase"/>
    <property type="match status" value="1"/>
</dbReference>
<dbReference type="AlphaFoldDB" id="A0A9D2RQ55"/>
<keyword evidence="2 6" id="KW-0378">Hydrolase</keyword>
<evidence type="ECO:0000256" key="5">
    <source>
        <dbReference type="PIRSR" id="PIRSR606710-2"/>
    </source>
</evidence>
<dbReference type="PANTHER" id="PTHR42812:SF12">
    <property type="entry name" value="BETA-XYLOSIDASE-RELATED"/>
    <property type="match status" value="1"/>
</dbReference>
<dbReference type="Pfam" id="PF04616">
    <property type="entry name" value="Glyco_hydro_43"/>
    <property type="match status" value="1"/>
</dbReference>
<dbReference type="Proteomes" id="UP000823823">
    <property type="component" value="Unassembled WGS sequence"/>
</dbReference>
<evidence type="ECO:0000256" key="2">
    <source>
        <dbReference type="ARBA" id="ARBA00022801"/>
    </source>
</evidence>
<evidence type="ECO:0000256" key="3">
    <source>
        <dbReference type="ARBA" id="ARBA00023295"/>
    </source>
</evidence>
<feature type="active site" description="Proton acceptor" evidence="4">
    <location>
        <position position="15"/>
    </location>
</feature>
<feature type="site" description="Important for catalytic activity, responsible for pKa modulation of the active site Glu and correct orientation of both the proton donor and substrate" evidence="5">
    <location>
        <position position="125"/>
    </location>
</feature>
<gene>
    <name evidence="8" type="ORF">H9786_12450</name>
</gene>
<name>A0A9D2RQ55_9MICO</name>
<dbReference type="InterPro" id="IPR051795">
    <property type="entry name" value="Glycosyl_Hydrlase_43"/>
</dbReference>
<feature type="domain" description="Beta-xylosidase C-terminal Concanavalin A-like" evidence="7">
    <location>
        <begin position="342"/>
        <end position="535"/>
    </location>
</feature>
<evidence type="ECO:0000256" key="4">
    <source>
        <dbReference type="PIRSR" id="PIRSR606710-1"/>
    </source>
</evidence>
<dbReference type="GO" id="GO:0004553">
    <property type="term" value="F:hydrolase activity, hydrolyzing O-glycosyl compounds"/>
    <property type="evidence" value="ECO:0007669"/>
    <property type="project" value="InterPro"/>
</dbReference>
<dbReference type="InterPro" id="IPR041542">
    <property type="entry name" value="GH43_C2"/>
</dbReference>
<dbReference type="SUPFAM" id="SSF49899">
    <property type="entry name" value="Concanavalin A-like lectins/glucanases"/>
    <property type="match status" value="1"/>
</dbReference>
<evidence type="ECO:0000313" key="8">
    <source>
        <dbReference type="EMBL" id="HJB11316.1"/>
    </source>
</evidence>
<dbReference type="GO" id="GO:0005975">
    <property type="term" value="P:carbohydrate metabolic process"/>
    <property type="evidence" value="ECO:0007669"/>
    <property type="project" value="InterPro"/>
</dbReference>
<comment type="caution">
    <text evidence="8">The sequence shown here is derived from an EMBL/GenBank/DDBJ whole genome shotgun (WGS) entry which is preliminary data.</text>
</comment>
<dbReference type="EMBL" id="DWZH01000097">
    <property type="protein sequence ID" value="HJB11316.1"/>
    <property type="molecule type" value="Genomic_DNA"/>
</dbReference>